<gene>
    <name evidence="1" type="ORF">EHO57_03470</name>
    <name evidence="2" type="ORF">EHQ53_03240</name>
</gene>
<keyword evidence="3" id="KW-1185">Reference proteome</keyword>
<sequence>MDLFNFKTVRTRIEEGGSSSRSILYFVYLKNLSFLVFGFYGLSLLGAENPEQVAIQQRFSLLSKVAVRSTNTDPSSLNIRFLWNTRSPILRLVLEGRSLISFAKLSVLGSSYDTPEEKNCFSQQTFIKTKHGYTSVENLKVGDFVLAGSDGSGALAYKAVTETFIQDVQSIHCKIRTQAVRKCSDL</sequence>
<dbReference type="Proteomes" id="UP000297946">
    <property type="component" value="Unassembled WGS sequence"/>
</dbReference>
<dbReference type="EMBL" id="RQGC01000001">
    <property type="protein sequence ID" value="TGL43656.1"/>
    <property type="molecule type" value="Genomic_DNA"/>
</dbReference>
<evidence type="ECO:0000313" key="3">
    <source>
        <dbReference type="Proteomes" id="UP000297273"/>
    </source>
</evidence>
<comment type="caution">
    <text evidence="1">The sequence shown here is derived from an EMBL/GenBank/DDBJ whole genome shotgun (WGS) entry which is preliminary data.</text>
</comment>
<evidence type="ECO:0000313" key="4">
    <source>
        <dbReference type="Proteomes" id="UP000297946"/>
    </source>
</evidence>
<organism evidence="1 4">
    <name type="scientific">Leptospira langatensis</name>
    <dbReference type="NCBI Taxonomy" id="2484983"/>
    <lineage>
        <taxon>Bacteria</taxon>
        <taxon>Pseudomonadati</taxon>
        <taxon>Spirochaetota</taxon>
        <taxon>Spirochaetia</taxon>
        <taxon>Leptospirales</taxon>
        <taxon>Leptospiraceae</taxon>
        <taxon>Leptospira</taxon>
    </lineage>
</organism>
<evidence type="ECO:0000313" key="1">
    <source>
        <dbReference type="EMBL" id="TGK04176.1"/>
    </source>
</evidence>
<name>A0A5F1ZXZ0_9LEPT</name>
<dbReference type="Gene3D" id="2.170.16.10">
    <property type="entry name" value="Hedgehog/Intein (Hint) domain"/>
    <property type="match status" value="1"/>
</dbReference>
<dbReference type="EMBL" id="RQER01000002">
    <property type="protein sequence ID" value="TGK04176.1"/>
    <property type="molecule type" value="Genomic_DNA"/>
</dbReference>
<dbReference type="Proteomes" id="UP000297273">
    <property type="component" value="Unassembled WGS sequence"/>
</dbReference>
<dbReference type="AlphaFoldDB" id="A0A5F1ZXZ0"/>
<accession>A0A5F1ZXZ0</accession>
<dbReference type="InterPro" id="IPR036844">
    <property type="entry name" value="Hint_dom_sf"/>
</dbReference>
<protein>
    <submittedName>
        <fullName evidence="1">Uncharacterized protein</fullName>
    </submittedName>
</protein>
<dbReference type="SUPFAM" id="SSF51294">
    <property type="entry name" value="Hedgehog/intein (Hint) domain"/>
    <property type="match status" value="1"/>
</dbReference>
<dbReference type="RefSeq" id="WP_135642934.1">
    <property type="nucleotide sequence ID" value="NZ_RQER01000002.1"/>
</dbReference>
<reference evidence="2" key="1">
    <citation type="submission" date="2018-10" db="EMBL/GenBank/DDBJ databases">
        <authorList>
            <person name="Vincent A.T."/>
            <person name="Schiettekatte O."/>
            <person name="Bourhy P."/>
            <person name="Veyrier F.J."/>
            <person name="Picardeau M."/>
        </authorList>
    </citation>
    <scope>NUCLEOTIDE SEQUENCE</scope>
    <source>
        <strain evidence="2">201702690</strain>
    </source>
</reference>
<dbReference type="OrthoDB" id="9973357at2"/>
<proteinExistence type="predicted"/>
<evidence type="ECO:0000313" key="2">
    <source>
        <dbReference type="EMBL" id="TGL43656.1"/>
    </source>
</evidence>
<reference evidence="3 4" key="2">
    <citation type="journal article" date="2019" name="PLoS Negl. Trop. Dis.">
        <title>Revisiting the worldwide diversity of Leptospira species in the environment.</title>
        <authorList>
            <person name="Vincent A.T."/>
            <person name="Schiettekatte O."/>
            <person name="Bourhy P."/>
            <person name="Veyrier F.J."/>
            <person name="Picardeau M."/>
        </authorList>
    </citation>
    <scope>NUCLEOTIDE SEQUENCE [LARGE SCALE GENOMIC DNA]</scope>
    <source>
        <strain evidence="3">201702690</strain>
        <strain evidence="1 4">SSW18</strain>
    </source>
</reference>